<comment type="caution">
    <text evidence="2">The sequence shown here is derived from an EMBL/GenBank/DDBJ whole genome shotgun (WGS) entry which is preliminary data.</text>
</comment>
<protein>
    <submittedName>
        <fullName evidence="2">Uncharacterized protein</fullName>
    </submittedName>
</protein>
<dbReference type="AlphaFoldDB" id="A0A699GU75"/>
<evidence type="ECO:0000256" key="1">
    <source>
        <dbReference type="SAM" id="MobiDB-lite"/>
    </source>
</evidence>
<sequence length="192" mass="21629">MHQTFEKSSLAMTLKLDDMIELPKSQPRRTYKKDLKCEIVMVKMPKCMSWLTYDEPIGDLDTMEDKVDNQNPQSTLQVLPSFEVHTPPITHPEEVEETIGIPMEVEPLGHMKLEDLGLNTSTNDLFLSSKVFPSVDEPVPQPLPNIPFLDTNLGDKRGTDPPINPYSPDPRDGVRINLDGVARPATGKFDFI</sequence>
<feature type="region of interest" description="Disordered" evidence="1">
    <location>
        <begin position="151"/>
        <end position="173"/>
    </location>
</feature>
<gene>
    <name evidence="2" type="ORF">Tci_188382</name>
</gene>
<name>A0A699GU75_TANCI</name>
<dbReference type="EMBL" id="BKCJ010047499">
    <property type="protein sequence ID" value="GEW16406.1"/>
    <property type="molecule type" value="Genomic_DNA"/>
</dbReference>
<accession>A0A699GU75</accession>
<evidence type="ECO:0000313" key="2">
    <source>
        <dbReference type="EMBL" id="GEW16406.1"/>
    </source>
</evidence>
<reference evidence="2" key="1">
    <citation type="journal article" date="2019" name="Sci. Rep.">
        <title>Draft genome of Tanacetum cinerariifolium, the natural source of mosquito coil.</title>
        <authorList>
            <person name="Yamashiro T."/>
            <person name="Shiraishi A."/>
            <person name="Satake H."/>
            <person name="Nakayama K."/>
        </authorList>
    </citation>
    <scope>NUCLEOTIDE SEQUENCE</scope>
</reference>
<organism evidence="2">
    <name type="scientific">Tanacetum cinerariifolium</name>
    <name type="common">Dalmatian daisy</name>
    <name type="synonym">Chrysanthemum cinerariifolium</name>
    <dbReference type="NCBI Taxonomy" id="118510"/>
    <lineage>
        <taxon>Eukaryota</taxon>
        <taxon>Viridiplantae</taxon>
        <taxon>Streptophyta</taxon>
        <taxon>Embryophyta</taxon>
        <taxon>Tracheophyta</taxon>
        <taxon>Spermatophyta</taxon>
        <taxon>Magnoliopsida</taxon>
        <taxon>eudicotyledons</taxon>
        <taxon>Gunneridae</taxon>
        <taxon>Pentapetalae</taxon>
        <taxon>asterids</taxon>
        <taxon>campanulids</taxon>
        <taxon>Asterales</taxon>
        <taxon>Asteraceae</taxon>
        <taxon>Asteroideae</taxon>
        <taxon>Anthemideae</taxon>
        <taxon>Anthemidinae</taxon>
        <taxon>Tanacetum</taxon>
    </lineage>
</organism>
<proteinExistence type="predicted"/>